<dbReference type="Gene3D" id="3.40.50.300">
    <property type="entry name" value="P-loop containing nucleotide triphosphate hydrolases"/>
    <property type="match status" value="1"/>
</dbReference>
<evidence type="ECO:0000256" key="10">
    <source>
        <dbReference type="ARBA" id="ARBA00022777"/>
    </source>
</evidence>
<evidence type="ECO:0000256" key="13">
    <source>
        <dbReference type="ARBA" id="ARBA00023136"/>
    </source>
</evidence>
<dbReference type="InterPro" id="IPR003856">
    <property type="entry name" value="LPS_length_determ_N"/>
</dbReference>
<keyword evidence="16" id="KW-0175">Coiled coil</keyword>
<evidence type="ECO:0000259" key="19">
    <source>
        <dbReference type="Pfam" id="PF13614"/>
    </source>
</evidence>
<protein>
    <recommendedName>
        <fullName evidence="4">non-specific protein-tyrosine kinase</fullName>
        <ecNumber evidence="4">2.7.10.2</ecNumber>
    </recommendedName>
</protein>
<evidence type="ECO:0000256" key="8">
    <source>
        <dbReference type="ARBA" id="ARBA00022692"/>
    </source>
</evidence>
<keyword evidence="7" id="KW-0808">Transferase</keyword>
<keyword evidence="10" id="KW-0418">Kinase</keyword>
<dbReference type="InterPro" id="IPR032807">
    <property type="entry name" value="GNVR"/>
</dbReference>
<organism evidence="21 22">
    <name type="scientific">Martelella endophytica</name>
    <dbReference type="NCBI Taxonomy" id="1486262"/>
    <lineage>
        <taxon>Bacteria</taxon>
        <taxon>Pseudomonadati</taxon>
        <taxon>Pseudomonadota</taxon>
        <taxon>Alphaproteobacteria</taxon>
        <taxon>Hyphomicrobiales</taxon>
        <taxon>Aurantimonadaceae</taxon>
        <taxon>Martelella</taxon>
    </lineage>
</organism>
<keyword evidence="6" id="KW-0997">Cell inner membrane</keyword>
<comment type="catalytic activity">
    <reaction evidence="15">
        <text>L-tyrosyl-[protein] + ATP = O-phospho-L-tyrosyl-[protein] + ADP + H(+)</text>
        <dbReference type="Rhea" id="RHEA:10596"/>
        <dbReference type="Rhea" id="RHEA-COMP:10136"/>
        <dbReference type="Rhea" id="RHEA-COMP:20101"/>
        <dbReference type="ChEBI" id="CHEBI:15378"/>
        <dbReference type="ChEBI" id="CHEBI:30616"/>
        <dbReference type="ChEBI" id="CHEBI:46858"/>
        <dbReference type="ChEBI" id="CHEBI:61978"/>
        <dbReference type="ChEBI" id="CHEBI:456216"/>
        <dbReference type="EC" id="2.7.10.2"/>
    </reaction>
</comment>
<dbReference type="InterPro" id="IPR025669">
    <property type="entry name" value="AAA_dom"/>
</dbReference>
<dbReference type="Proteomes" id="UP000032611">
    <property type="component" value="Chromosome"/>
</dbReference>
<evidence type="ECO:0000313" key="21">
    <source>
        <dbReference type="EMBL" id="AJY45365.1"/>
    </source>
</evidence>
<dbReference type="CDD" id="cd05387">
    <property type="entry name" value="BY-kinase"/>
    <property type="match status" value="1"/>
</dbReference>
<feature type="transmembrane region" description="Helical" evidence="17">
    <location>
        <begin position="27"/>
        <end position="46"/>
    </location>
</feature>
<dbReference type="Pfam" id="PF02706">
    <property type="entry name" value="Wzz"/>
    <property type="match status" value="1"/>
</dbReference>
<dbReference type="STRING" id="1486262.TM49_06105"/>
<evidence type="ECO:0000259" key="20">
    <source>
        <dbReference type="Pfam" id="PF13807"/>
    </source>
</evidence>
<keyword evidence="8 17" id="KW-0812">Transmembrane</keyword>
<evidence type="ECO:0000256" key="1">
    <source>
        <dbReference type="ARBA" id="ARBA00004429"/>
    </source>
</evidence>
<dbReference type="InterPro" id="IPR050445">
    <property type="entry name" value="Bact_polysacc_biosynth/exp"/>
</dbReference>
<evidence type="ECO:0000256" key="5">
    <source>
        <dbReference type="ARBA" id="ARBA00022475"/>
    </source>
</evidence>
<evidence type="ECO:0000259" key="18">
    <source>
        <dbReference type="Pfam" id="PF02706"/>
    </source>
</evidence>
<evidence type="ECO:0000256" key="14">
    <source>
        <dbReference type="ARBA" id="ARBA00023137"/>
    </source>
</evidence>
<keyword evidence="22" id="KW-1185">Reference proteome</keyword>
<feature type="domain" description="AAA" evidence="19">
    <location>
        <begin position="512"/>
        <end position="625"/>
    </location>
</feature>
<evidence type="ECO:0000313" key="22">
    <source>
        <dbReference type="Proteomes" id="UP000032611"/>
    </source>
</evidence>
<keyword evidence="14" id="KW-0829">Tyrosine-protein kinase</keyword>
<evidence type="ECO:0000256" key="17">
    <source>
        <dbReference type="SAM" id="Phobius"/>
    </source>
</evidence>
<keyword evidence="11" id="KW-0067">ATP-binding</keyword>
<dbReference type="InterPro" id="IPR027417">
    <property type="entry name" value="P-loop_NTPase"/>
</dbReference>
<feature type="domain" description="Polysaccharide chain length determinant N-terminal" evidence="18">
    <location>
        <begin position="11"/>
        <end position="104"/>
    </location>
</feature>
<accession>A0A0D5LN63</accession>
<feature type="coiled-coil region" evidence="16">
    <location>
        <begin position="218"/>
        <end position="267"/>
    </location>
</feature>
<dbReference type="PATRIC" id="fig|1486262.3.peg.1253"/>
<feature type="coiled-coil region" evidence="16">
    <location>
        <begin position="321"/>
        <end position="348"/>
    </location>
</feature>
<evidence type="ECO:0000256" key="2">
    <source>
        <dbReference type="ARBA" id="ARBA00007316"/>
    </source>
</evidence>
<feature type="transmembrane region" description="Helical" evidence="17">
    <location>
        <begin position="413"/>
        <end position="433"/>
    </location>
</feature>
<dbReference type="KEGG" id="mey:TM49_06105"/>
<comment type="similarity">
    <text evidence="2">Belongs to the CpsD/CapB family.</text>
</comment>
<dbReference type="Pfam" id="PF13807">
    <property type="entry name" value="GNVR"/>
    <property type="match status" value="1"/>
</dbReference>
<dbReference type="PANTHER" id="PTHR32309:SF13">
    <property type="entry name" value="FERRIC ENTEROBACTIN TRANSPORT PROTEIN FEPE"/>
    <property type="match status" value="1"/>
</dbReference>
<comment type="subcellular location">
    <subcellularLocation>
        <location evidence="1">Cell inner membrane</location>
        <topology evidence="1">Multi-pass membrane protein</topology>
    </subcellularLocation>
</comment>
<dbReference type="PANTHER" id="PTHR32309">
    <property type="entry name" value="TYROSINE-PROTEIN KINASE"/>
    <property type="match status" value="1"/>
</dbReference>
<keyword evidence="9" id="KW-0547">Nucleotide-binding</keyword>
<gene>
    <name evidence="21" type="ORF">TM49_06105</name>
</gene>
<evidence type="ECO:0000256" key="16">
    <source>
        <dbReference type="SAM" id="Coils"/>
    </source>
</evidence>
<evidence type="ECO:0000256" key="11">
    <source>
        <dbReference type="ARBA" id="ARBA00022840"/>
    </source>
</evidence>
<keyword evidence="5" id="KW-1003">Cell membrane</keyword>
<dbReference type="SUPFAM" id="SSF52540">
    <property type="entry name" value="P-loop containing nucleoside triphosphate hydrolases"/>
    <property type="match status" value="1"/>
</dbReference>
<name>A0A0D5LN63_MAREN</name>
<dbReference type="InterPro" id="IPR005702">
    <property type="entry name" value="Wzc-like_C"/>
</dbReference>
<evidence type="ECO:0000256" key="6">
    <source>
        <dbReference type="ARBA" id="ARBA00022519"/>
    </source>
</evidence>
<evidence type="ECO:0000256" key="3">
    <source>
        <dbReference type="ARBA" id="ARBA00008883"/>
    </source>
</evidence>
<proteinExistence type="inferred from homology"/>
<dbReference type="EMBL" id="CP010803">
    <property type="protein sequence ID" value="AJY45365.1"/>
    <property type="molecule type" value="Genomic_DNA"/>
</dbReference>
<feature type="domain" description="Tyrosine-protein kinase G-rich" evidence="20">
    <location>
        <begin position="359"/>
        <end position="433"/>
    </location>
</feature>
<sequence>MRDRQEYIENDEIDLGKLFSLFWRGKFIILAVTLCFAAVGFYYAFFVTKPIYSASSVVMLNSQAEQVIDLPSVISQLTSDDTVIQTEIQVMRSRILAGNVVDTLDLTADPEFNSSLREVSLISRMKAAILGSIGARPQSDAPVPSDAATHDRVVDSLLNAYSVSVVPNTTAFRITVLSEDAAKAAEIADTIAKQYVQSQIDVKRDATVQAINWLTDQVSELKISLENSENAVKNFKTETPMISPEVLTGLERQLKSVRDRVAENKRNLAESTALLERLASAEGYDGRAEAAGDALLSDLARRAPRDPAAAAQFETRFQTILTDARSTVQRSQEQLNVLETSEQALETRIKTESDASVELEQLTREAEANRTLYEYFLARLKETSAQQGIQQADSRIISYSVQPVFPAKPNKKLIVLLSAMLGFGAGSGLVLLMEMRHKTFRSSQEIEEATGLPVLGQIPLIAGKGRRDVLTFIRDNPTSPVTESVRNLRTSVLLGNIDKPPQVLVTTSAIPGEGKTTTGAALALNFVGMGKKVLLIEGDLRRLSLDQYFSRPKTLAGVISVLTGRVALEEAVWHSEEHGLDVLFGEKSEANAADVLSSERMRTLLDEARARYDVIVIDTPPALIVPDARVVSQFVDMVLFVVKWDSTHQQQVEEAIRLFEDKVIGGVVLNQIDPNGFKRYGYSYGYGYGYAAHYDDKYYLSK</sequence>
<dbReference type="OrthoDB" id="230260at2"/>
<evidence type="ECO:0000256" key="9">
    <source>
        <dbReference type="ARBA" id="ARBA00022741"/>
    </source>
</evidence>
<dbReference type="HOGENOM" id="CLU_009912_2_0_5"/>
<dbReference type="NCBIfam" id="TIGR01007">
    <property type="entry name" value="eps_fam"/>
    <property type="match status" value="1"/>
</dbReference>
<keyword evidence="13 17" id="KW-0472">Membrane</keyword>
<evidence type="ECO:0000256" key="15">
    <source>
        <dbReference type="ARBA" id="ARBA00051245"/>
    </source>
</evidence>
<dbReference type="GO" id="GO:0005886">
    <property type="term" value="C:plasma membrane"/>
    <property type="evidence" value="ECO:0007669"/>
    <property type="project" value="UniProtKB-SubCell"/>
</dbReference>
<dbReference type="RefSeq" id="WP_045679977.1">
    <property type="nucleotide sequence ID" value="NZ_CP010803.1"/>
</dbReference>
<evidence type="ECO:0000256" key="7">
    <source>
        <dbReference type="ARBA" id="ARBA00022679"/>
    </source>
</evidence>
<dbReference type="Pfam" id="PF13614">
    <property type="entry name" value="AAA_31"/>
    <property type="match status" value="1"/>
</dbReference>
<dbReference type="GO" id="GO:0005524">
    <property type="term" value="F:ATP binding"/>
    <property type="evidence" value="ECO:0007669"/>
    <property type="project" value="UniProtKB-KW"/>
</dbReference>
<keyword evidence="12 17" id="KW-1133">Transmembrane helix</keyword>
<evidence type="ECO:0000256" key="12">
    <source>
        <dbReference type="ARBA" id="ARBA00022989"/>
    </source>
</evidence>
<dbReference type="EC" id="2.7.10.2" evidence="4"/>
<comment type="similarity">
    <text evidence="3">Belongs to the etk/wzc family.</text>
</comment>
<dbReference type="GO" id="GO:0004715">
    <property type="term" value="F:non-membrane spanning protein tyrosine kinase activity"/>
    <property type="evidence" value="ECO:0007669"/>
    <property type="project" value="UniProtKB-EC"/>
</dbReference>
<dbReference type="AlphaFoldDB" id="A0A0D5LN63"/>
<reference evidence="21 22" key="1">
    <citation type="journal article" date="2015" name="Genome Announc.">
        <title>Complete genome sequence of Martelella endophytica YC6887, which has antifungal activity associated with a halophyte.</title>
        <authorList>
            <person name="Khan A."/>
            <person name="Khan H."/>
            <person name="Chung E.J."/>
            <person name="Hossain M.T."/>
            <person name="Chung Y.R."/>
        </authorList>
    </citation>
    <scope>NUCLEOTIDE SEQUENCE [LARGE SCALE GENOMIC DNA]</scope>
    <source>
        <strain evidence="21">YC6887</strain>
    </source>
</reference>
<evidence type="ECO:0000256" key="4">
    <source>
        <dbReference type="ARBA" id="ARBA00011903"/>
    </source>
</evidence>